<dbReference type="STRING" id="195883.A0A482XLZ2"/>
<evidence type="ECO:0000256" key="7">
    <source>
        <dbReference type="RuleBase" id="RU367155"/>
    </source>
</evidence>
<organism evidence="9 10">
    <name type="scientific">Laodelphax striatellus</name>
    <name type="common">Small brown planthopper</name>
    <name type="synonym">Delphax striatella</name>
    <dbReference type="NCBI Taxonomy" id="195883"/>
    <lineage>
        <taxon>Eukaryota</taxon>
        <taxon>Metazoa</taxon>
        <taxon>Ecdysozoa</taxon>
        <taxon>Arthropoda</taxon>
        <taxon>Hexapoda</taxon>
        <taxon>Insecta</taxon>
        <taxon>Pterygota</taxon>
        <taxon>Neoptera</taxon>
        <taxon>Paraneoptera</taxon>
        <taxon>Hemiptera</taxon>
        <taxon>Auchenorrhyncha</taxon>
        <taxon>Fulgoroidea</taxon>
        <taxon>Delphacidae</taxon>
        <taxon>Criomorphinae</taxon>
        <taxon>Laodelphax</taxon>
    </lineage>
</organism>
<evidence type="ECO:0000256" key="8">
    <source>
        <dbReference type="SAM" id="MobiDB-lite"/>
    </source>
</evidence>
<comment type="subunit">
    <text evidence="7">Heterotrimer.</text>
</comment>
<feature type="compositionally biased region" description="Low complexity" evidence="8">
    <location>
        <begin position="143"/>
        <end position="173"/>
    </location>
</feature>
<keyword evidence="10" id="KW-1185">Reference proteome</keyword>
<keyword evidence="6 7" id="KW-0539">Nucleus</keyword>
<dbReference type="InterPro" id="IPR001289">
    <property type="entry name" value="NFYA"/>
</dbReference>
<gene>
    <name evidence="9" type="ORF">LSTR_LSTR013090</name>
</gene>
<dbReference type="PROSITE" id="PS00686">
    <property type="entry name" value="NFYA_HAP2_1"/>
    <property type="match status" value="1"/>
</dbReference>
<evidence type="ECO:0000256" key="5">
    <source>
        <dbReference type="ARBA" id="ARBA00023163"/>
    </source>
</evidence>
<dbReference type="Proteomes" id="UP000291343">
    <property type="component" value="Unassembled WGS sequence"/>
</dbReference>
<evidence type="ECO:0000256" key="6">
    <source>
        <dbReference type="ARBA" id="ARBA00023242"/>
    </source>
</evidence>
<evidence type="ECO:0000313" key="9">
    <source>
        <dbReference type="EMBL" id="RZF46560.1"/>
    </source>
</evidence>
<dbReference type="PROSITE" id="PS51152">
    <property type="entry name" value="NFYA_HAP2_2"/>
    <property type="match status" value="1"/>
</dbReference>
<evidence type="ECO:0000313" key="10">
    <source>
        <dbReference type="Proteomes" id="UP000291343"/>
    </source>
</evidence>
<dbReference type="InParanoid" id="A0A482XLZ2"/>
<evidence type="ECO:0000256" key="4">
    <source>
        <dbReference type="ARBA" id="ARBA00023159"/>
    </source>
</evidence>
<feature type="region of interest" description="Disordered" evidence="8">
    <location>
        <begin position="143"/>
        <end position="175"/>
    </location>
</feature>
<dbReference type="OrthoDB" id="1097733at2759"/>
<keyword evidence="3 7" id="KW-0238">DNA-binding</keyword>
<dbReference type="AlphaFoldDB" id="A0A482XLZ2"/>
<dbReference type="PRINTS" id="PR00616">
    <property type="entry name" value="CCAATSUBUNTB"/>
</dbReference>
<dbReference type="FunCoup" id="A0A482XLZ2">
    <property type="interactions" value="138"/>
</dbReference>
<dbReference type="Pfam" id="PF02045">
    <property type="entry name" value="CBFB_NFYA"/>
    <property type="match status" value="1"/>
</dbReference>
<dbReference type="Gene3D" id="6.10.250.2430">
    <property type="match status" value="1"/>
</dbReference>
<accession>A0A482XLZ2</accession>
<comment type="caution">
    <text evidence="9">The sequence shown here is derived from an EMBL/GenBank/DDBJ whole genome shotgun (WGS) entry which is preliminary data.</text>
</comment>
<protein>
    <recommendedName>
        <fullName evidence="7">Nuclear transcription factor Y subunit</fullName>
    </recommendedName>
</protein>
<evidence type="ECO:0000256" key="2">
    <source>
        <dbReference type="ARBA" id="ARBA00023015"/>
    </source>
</evidence>
<sequence length="332" mass="35551">MDQQLTGDRQMTVMQVPATAAGQQVQVVQLNQAGQVIQGANGQQIVLHHVPQTGQIQLPGQALQQLQMVPVPTAIQGNTGQIVIQQQQPQLIQTADGQTFIFQPQVIDNNTALQQAQPTLINLNGNIIQVAAAPTVQAAAPAPAPPAQVATPVTTPTNAANTNASNNSPNTNNGQNILMVVPERNTGTAAAAQGFPRMPIPTGTEFLEEEPLYVNAKQYKRILKRRQARAKLEAEGKIPKSRMKYLHESRHKHAMNRIRGEGGRFHSGSVKNRMNAVTQQQLFQGRLQGIPVSSSGSVGNSLSASLIIERSGGSILPDLMTDPLCVVAEDGH</sequence>
<evidence type="ECO:0000256" key="3">
    <source>
        <dbReference type="ARBA" id="ARBA00023125"/>
    </source>
</evidence>
<reference evidence="9 10" key="1">
    <citation type="journal article" date="2017" name="Gigascience">
        <title>Genome sequence of the small brown planthopper, Laodelphax striatellus.</title>
        <authorList>
            <person name="Zhu J."/>
            <person name="Jiang F."/>
            <person name="Wang X."/>
            <person name="Yang P."/>
            <person name="Bao Y."/>
            <person name="Zhao W."/>
            <person name="Wang W."/>
            <person name="Lu H."/>
            <person name="Wang Q."/>
            <person name="Cui N."/>
            <person name="Li J."/>
            <person name="Chen X."/>
            <person name="Luo L."/>
            <person name="Yu J."/>
            <person name="Kang L."/>
            <person name="Cui F."/>
        </authorList>
    </citation>
    <scope>NUCLEOTIDE SEQUENCE [LARGE SCALE GENOMIC DNA]</scope>
    <source>
        <strain evidence="9">Lst14</strain>
    </source>
</reference>
<dbReference type="GO" id="GO:0003700">
    <property type="term" value="F:DNA-binding transcription factor activity"/>
    <property type="evidence" value="ECO:0007669"/>
    <property type="project" value="UniProtKB-UniRule"/>
</dbReference>
<name>A0A482XLZ2_LAOST</name>
<dbReference type="GO" id="GO:0016602">
    <property type="term" value="C:CCAAT-binding factor complex"/>
    <property type="evidence" value="ECO:0007669"/>
    <property type="project" value="InterPro"/>
</dbReference>
<dbReference type="SMART" id="SM00521">
    <property type="entry name" value="CBF"/>
    <property type="match status" value="1"/>
</dbReference>
<comment type="similarity">
    <text evidence="7">Belongs to the NFYA/HAP2 subunit family.</text>
</comment>
<dbReference type="GO" id="GO:0003677">
    <property type="term" value="F:DNA binding"/>
    <property type="evidence" value="ECO:0007669"/>
    <property type="project" value="UniProtKB-KW"/>
</dbReference>
<proteinExistence type="inferred from homology"/>
<dbReference type="InterPro" id="IPR018362">
    <property type="entry name" value="CCAAT-binding_factor_CS"/>
</dbReference>
<comment type="subcellular location">
    <subcellularLocation>
        <location evidence="1 7">Nucleus</location>
    </subcellularLocation>
</comment>
<keyword evidence="5 7" id="KW-0804">Transcription</keyword>
<comment type="function">
    <text evidence="7">Component of the sequence-specific heterotrimeric transcription factor (NF-Y) which specifically recognizes a 5'-CCAAT-3' box motif found in the promoters of its target genes.</text>
</comment>
<dbReference type="EMBL" id="QKKF02005893">
    <property type="protein sequence ID" value="RZF46560.1"/>
    <property type="molecule type" value="Genomic_DNA"/>
</dbReference>
<keyword evidence="4" id="KW-0010">Activator</keyword>
<keyword evidence="2 7" id="KW-0805">Transcription regulation</keyword>
<evidence type="ECO:0000256" key="1">
    <source>
        <dbReference type="ARBA" id="ARBA00004123"/>
    </source>
</evidence>
<dbReference type="SMR" id="A0A482XLZ2"/>
<dbReference type="PANTHER" id="PTHR12632">
    <property type="entry name" value="TRANSCRIPTION FACTOR NF-Y ALPHA-RELATED"/>
    <property type="match status" value="1"/>
</dbReference>